<dbReference type="GO" id="GO:0000289">
    <property type="term" value="P:nuclear-transcribed mRNA poly(A) tail shortening"/>
    <property type="evidence" value="ECO:0007669"/>
    <property type="project" value="TreeGrafter"/>
</dbReference>
<feature type="coiled-coil region" evidence="13">
    <location>
        <begin position="169"/>
        <end position="196"/>
    </location>
</feature>
<evidence type="ECO:0000256" key="12">
    <source>
        <dbReference type="ARBA" id="ARBA00031923"/>
    </source>
</evidence>
<proteinExistence type="inferred from homology"/>
<comment type="subcellular location">
    <subcellularLocation>
        <location evidence="2">Cytoplasm</location>
    </subcellularLocation>
    <subcellularLocation>
        <location evidence="1">Nucleus</location>
    </subcellularLocation>
</comment>
<keyword evidence="10" id="KW-0694">RNA-binding</keyword>
<dbReference type="Pfam" id="PF08675">
    <property type="entry name" value="RNA_bind"/>
    <property type="match status" value="1"/>
</dbReference>
<accession>A0AAV8XDA2</accession>
<keyword evidence="7" id="KW-0479">Metal-binding</keyword>
<sequence length="427" mass="49629">MHLILVNSIMKKFEKNCKEFLVIQYGLSIFRYDKEKNTFKQQSYNFYIFQDRLIKMYLIRDFYVKRPSINFLINQGFDFNKLFKEGISYLNISEEDKYRSNLEETYKRRTDGIQSQKNGTNDAIPIPDNAQQFIDDVVRLVYQTKAEKFSDKISLETRVMDLKDRVLFATKLKSREEEQEIEKKKYEEQLTELEDFIGFTKVLRMIVDSGKLVIGHNLCLDFLHTIDKFLTPLPDDYEEFKDLSHSLFSSIEPLKDHIKIEDGGQGYSISDDKEHEAGYDAYITGLSFLSMWKFLGKIFLMVLTDNQYINLAGEDLTPSRDHVFYLTFPKEWRMNNIAQLFSPFGNVYISWLDDTSAYVGLYKKDQAAIALSTLSQSDTYSIMTYTKRQVALAGITTPLRSPLPMKKRKSSEGPPSAKRGGPIVLIG</sequence>
<name>A0AAV8XDA2_9CUCU</name>
<dbReference type="GO" id="GO:0005634">
    <property type="term" value="C:nucleus"/>
    <property type="evidence" value="ECO:0007669"/>
    <property type="project" value="UniProtKB-SubCell"/>
</dbReference>
<evidence type="ECO:0000256" key="5">
    <source>
        <dbReference type="ARBA" id="ARBA00022490"/>
    </source>
</evidence>
<evidence type="ECO:0000256" key="6">
    <source>
        <dbReference type="ARBA" id="ARBA00022722"/>
    </source>
</evidence>
<evidence type="ECO:0000256" key="10">
    <source>
        <dbReference type="ARBA" id="ARBA00022884"/>
    </source>
</evidence>
<dbReference type="InterPro" id="IPR012677">
    <property type="entry name" value="Nucleotide-bd_a/b_plait_sf"/>
</dbReference>
<evidence type="ECO:0000256" key="9">
    <source>
        <dbReference type="ARBA" id="ARBA00022839"/>
    </source>
</evidence>
<evidence type="ECO:0000256" key="1">
    <source>
        <dbReference type="ARBA" id="ARBA00004123"/>
    </source>
</evidence>
<evidence type="ECO:0000256" key="11">
    <source>
        <dbReference type="ARBA" id="ARBA00023242"/>
    </source>
</evidence>
<keyword evidence="11" id="KW-0539">Nucleus</keyword>
<evidence type="ECO:0000259" key="15">
    <source>
        <dbReference type="Pfam" id="PF08675"/>
    </source>
</evidence>
<evidence type="ECO:0000256" key="14">
    <source>
        <dbReference type="SAM" id="MobiDB-lite"/>
    </source>
</evidence>
<dbReference type="SUPFAM" id="SSF54928">
    <property type="entry name" value="RNA-binding domain, RBD"/>
    <property type="match status" value="1"/>
</dbReference>
<protein>
    <recommendedName>
        <fullName evidence="4">Poly(A)-specific ribonuclease PARN</fullName>
    </recommendedName>
    <alternativeName>
        <fullName evidence="12">Polyadenylate-specific ribonuclease</fullName>
    </alternativeName>
</protein>
<dbReference type="GO" id="GO:0046872">
    <property type="term" value="F:metal ion binding"/>
    <property type="evidence" value="ECO:0007669"/>
    <property type="project" value="UniProtKB-KW"/>
</dbReference>
<dbReference type="PANTHER" id="PTHR15092">
    <property type="entry name" value="POLY A -SPECIFIC RIBONUCLEASE/TARGET OF EGR1, MEMBER 1"/>
    <property type="match status" value="1"/>
</dbReference>
<dbReference type="InterPro" id="IPR036867">
    <property type="entry name" value="R3H_dom_sf"/>
</dbReference>
<dbReference type="InterPro" id="IPR036397">
    <property type="entry name" value="RNaseH_sf"/>
</dbReference>
<dbReference type="SUPFAM" id="SSF82708">
    <property type="entry name" value="R3H domain"/>
    <property type="match status" value="1"/>
</dbReference>
<dbReference type="InterPro" id="IPR051181">
    <property type="entry name" value="CAF1_poly(A)_ribonucleases"/>
</dbReference>
<dbReference type="SUPFAM" id="SSF53098">
    <property type="entry name" value="Ribonuclease H-like"/>
    <property type="match status" value="1"/>
</dbReference>
<dbReference type="GO" id="GO:1990432">
    <property type="term" value="P:siRNA 3'-end processing"/>
    <property type="evidence" value="ECO:0007669"/>
    <property type="project" value="TreeGrafter"/>
</dbReference>
<keyword evidence="6" id="KW-0540">Nuclease</keyword>
<comment type="caution">
    <text evidence="16">The sequence shown here is derived from an EMBL/GenBank/DDBJ whole genome shotgun (WGS) entry which is preliminary data.</text>
</comment>
<evidence type="ECO:0000256" key="2">
    <source>
        <dbReference type="ARBA" id="ARBA00004496"/>
    </source>
</evidence>
<dbReference type="GO" id="GO:0005737">
    <property type="term" value="C:cytoplasm"/>
    <property type="evidence" value="ECO:0007669"/>
    <property type="project" value="UniProtKB-SubCell"/>
</dbReference>
<dbReference type="Proteomes" id="UP001162156">
    <property type="component" value="Unassembled WGS sequence"/>
</dbReference>
<dbReference type="EMBL" id="JANEYF010003421">
    <property type="protein sequence ID" value="KAJ8936371.1"/>
    <property type="molecule type" value="Genomic_DNA"/>
</dbReference>
<dbReference type="PANTHER" id="PTHR15092:SF44">
    <property type="entry name" value="POLY(A)-SPECIFIC RIBONUCLEASE PARN"/>
    <property type="match status" value="1"/>
</dbReference>
<dbReference type="InterPro" id="IPR012337">
    <property type="entry name" value="RNaseH-like_sf"/>
</dbReference>
<gene>
    <name evidence="16" type="ORF">NQ314_012390</name>
</gene>
<reference evidence="16" key="1">
    <citation type="journal article" date="2023" name="Insect Mol. Biol.">
        <title>Genome sequencing provides insights into the evolution of gene families encoding plant cell wall-degrading enzymes in longhorned beetles.</title>
        <authorList>
            <person name="Shin N.R."/>
            <person name="Okamura Y."/>
            <person name="Kirsch R."/>
            <person name="Pauchet Y."/>
        </authorList>
    </citation>
    <scope>NUCLEOTIDE SEQUENCE</scope>
    <source>
        <strain evidence="16">RBIC_L_NR</strain>
    </source>
</reference>
<evidence type="ECO:0000313" key="17">
    <source>
        <dbReference type="Proteomes" id="UP001162156"/>
    </source>
</evidence>
<keyword evidence="17" id="KW-1185">Reference proteome</keyword>
<dbReference type="GO" id="GO:1990431">
    <property type="term" value="P:priRNA 3'-end processing"/>
    <property type="evidence" value="ECO:0007669"/>
    <property type="project" value="TreeGrafter"/>
</dbReference>
<feature type="region of interest" description="Disordered" evidence="14">
    <location>
        <begin position="401"/>
        <end position="427"/>
    </location>
</feature>
<keyword evidence="9" id="KW-0269">Exonuclease</keyword>
<dbReference type="InterPro" id="IPR006941">
    <property type="entry name" value="RNase_CAF1"/>
</dbReference>
<dbReference type="CDD" id="cd12428">
    <property type="entry name" value="RRM_PARN"/>
    <property type="match status" value="1"/>
</dbReference>
<keyword evidence="13" id="KW-0175">Coiled coil</keyword>
<dbReference type="FunFam" id="3.30.70.330:FF:000196">
    <property type="entry name" value="Poly(A)-specific ribonuclease PARN"/>
    <property type="match status" value="1"/>
</dbReference>
<dbReference type="GO" id="GO:0004535">
    <property type="term" value="F:poly(A)-specific ribonuclease activity"/>
    <property type="evidence" value="ECO:0007669"/>
    <property type="project" value="InterPro"/>
</dbReference>
<feature type="domain" description="Poly(A)-specific ribonuclease RNA-binding" evidence="15">
    <location>
        <begin position="313"/>
        <end position="387"/>
    </location>
</feature>
<dbReference type="GO" id="GO:0003723">
    <property type="term" value="F:RNA binding"/>
    <property type="evidence" value="ECO:0007669"/>
    <property type="project" value="UniProtKB-KW"/>
</dbReference>
<evidence type="ECO:0000256" key="13">
    <source>
        <dbReference type="SAM" id="Coils"/>
    </source>
</evidence>
<organism evidence="16 17">
    <name type="scientific">Rhamnusium bicolor</name>
    <dbReference type="NCBI Taxonomy" id="1586634"/>
    <lineage>
        <taxon>Eukaryota</taxon>
        <taxon>Metazoa</taxon>
        <taxon>Ecdysozoa</taxon>
        <taxon>Arthropoda</taxon>
        <taxon>Hexapoda</taxon>
        <taxon>Insecta</taxon>
        <taxon>Pterygota</taxon>
        <taxon>Neoptera</taxon>
        <taxon>Endopterygota</taxon>
        <taxon>Coleoptera</taxon>
        <taxon>Polyphaga</taxon>
        <taxon>Cucujiformia</taxon>
        <taxon>Chrysomeloidea</taxon>
        <taxon>Cerambycidae</taxon>
        <taxon>Lepturinae</taxon>
        <taxon>Rhagiini</taxon>
        <taxon>Rhamnusium</taxon>
    </lineage>
</organism>
<keyword evidence="5" id="KW-0963">Cytoplasm</keyword>
<evidence type="ECO:0000256" key="3">
    <source>
        <dbReference type="ARBA" id="ARBA00008372"/>
    </source>
</evidence>
<comment type="similarity">
    <text evidence="3">Belongs to the CAF1 family.</text>
</comment>
<dbReference type="Gene3D" id="3.30.70.330">
    <property type="match status" value="1"/>
</dbReference>
<dbReference type="InterPro" id="IPR035979">
    <property type="entry name" value="RBD_domain_sf"/>
</dbReference>
<evidence type="ECO:0000256" key="7">
    <source>
        <dbReference type="ARBA" id="ARBA00022723"/>
    </source>
</evidence>
<dbReference type="InterPro" id="IPR014789">
    <property type="entry name" value="PolyA-riboNase_RNA-binding"/>
</dbReference>
<evidence type="ECO:0000313" key="16">
    <source>
        <dbReference type="EMBL" id="KAJ8936371.1"/>
    </source>
</evidence>
<keyword evidence="8" id="KW-0378">Hydrolase</keyword>
<dbReference type="Pfam" id="PF04857">
    <property type="entry name" value="CAF1"/>
    <property type="match status" value="1"/>
</dbReference>
<dbReference type="AlphaFoldDB" id="A0AAV8XDA2"/>
<evidence type="ECO:0000256" key="4">
    <source>
        <dbReference type="ARBA" id="ARBA00015918"/>
    </source>
</evidence>
<dbReference type="Gene3D" id="3.30.420.10">
    <property type="entry name" value="Ribonuclease H-like superfamily/Ribonuclease H"/>
    <property type="match status" value="3"/>
</dbReference>
<evidence type="ECO:0000256" key="8">
    <source>
        <dbReference type="ARBA" id="ARBA00022801"/>
    </source>
</evidence>